<proteinExistence type="predicted"/>
<reference evidence="1" key="1">
    <citation type="submission" date="2021-11" db="EMBL/GenBank/DDBJ databases">
        <title>BS-T2-15 a new species belonging to the Comamonadaceae family isolated from the soil of a French oak forest.</title>
        <authorList>
            <person name="Mieszkin S."/>
            <person name="Alain K."/>
        </authorList>
    </citation>
    <scope>NUCLEOTIDE SEQUENCE</scope>
    <source>
        <strain evidence="1">BS-T2-15</strain>
    </source>
</reference>
<dbReference type="RefSeq" id="WP_275682771.1">
    <property type="nucleotide sequence ID" value="NZ_JAJLJH010000003.1"/>
</dbReference>
<dbReference type="AlphaFoldDB" id="A0A9X1YJV5"/>
<evidence type="ECO:0000313" key="1">
    <source>
        <dbReference type="EMBL" id="MCK9686730.1"/>
    </source>
</evidence>
<evidence type="ECO:0008006" key="3">
    <source>
        <dbReference type="Google" id="ProtNLM"/>
    </source>
</evidence>
<gene>
    <name evidence="1" type="ORF">LPC04_13530</name>
</gene>
<evidence type="ECO:0000313" key="2">
    <source>
        <dbReference type="Proteomes" id="UP001139353"/>
    </source>
</evidence>
<dbReference type="EMBL" id="JAJLJH010000003">
    <property type="protein sequence ID" value="MCK9686730.1"/>
    <property type="molecule type" value="Genomic_DNA"/>
</dbReference>
<organism evidence="1 2">
    <name type="scientific">Scleromatobacter humisilvae</name>
    <dbReference type="NCBI Taxonomy" id="2897159"/>
    <lineage>
        <taxon>Bacteria</taxon>
        <taxon>Pseudomonadati</taxon>
        <taxon>Pseudomonadota</taxon>
        <taxon>Betaproteobacteria</taxon>
        <taxon>Burkholderiales</taxon>
        <taxon>Sphaerotilaceae</taxon>
        <taxon>Scleromatobacter</taxon>
    </lineage>
</organism>
<accession>A0A9X1YJV5</accession>
<name>A0A9X1YJV5_9BURK</name>
<comment type="caution">
    <text evidence="1">The sequence shown here is derived from an EMBL/GenBank/DDBJ whole genome shotgun (WGS) entry which is preliminary data.</text>
</comment>
<sequence length="171" mass="18431">MPCIENDTASRAPGRLRRAAAWLGLCAVSACQSPAPQPVRAPAPAPAPRVTPAPAPAPAPYMRPAQSVKEYQLQIAARLLAANPKITYTSRAPDILLAIPVLELEVNADGSIRHIGVIRTPTQATDTIQIATDALRRAAPFGDASRVPGPWKFTEVFLFNDDRHFKPRVLD</sequence>
<dbReference type="Gene3D" id="3.30.1150.10">
    <property type="match status" value="1"/>
</dbReference>
<dbReference type="Proteomes" id="UP001139353">
    <property type="component" value="Unassembled WGS sequence"/>
</dbReference>
<keyword evidence="2" id="KW-1185">Reference proteome</keyword>
<protein>
    <recommendedName>
        <fullName evidence="3">TonB C-terminal domain-containing protein</fullName>
    </recommendedName>
</protein>